<feature type="domain" description="Methyltransferase type 11" evidence="1">
    <location>
        <begin position="43"/>
        <end position="137"/>
    </location>
</feature>
<keyword evidence="2" id="KW-0489">Methyltransferase</keyword>
<dbReference type="GO" id="GO:0008757">
    <property type="term" value="F:S-adenosylmethionine-dependent methyltransferase activity"/>
    <property type="evidence" value="ECO:0007669"/>
    <property type="project" value="InterPro"/>
</dbReference>
<dbReference type="Proteomes" id="UP000325614">
    <property type="component" value="Chromosome"/>
</dbReference>
<dbReference type="GO" id="GO:0032259">
    <property type="term" value="P:methylation"/>
    <property type="evidence" value="ECO:0007669"/>
    <property type="project" value="UniProtKB-KW"/>
</dbReference>
<proteinExistence type="predicted"/>
<dbReference type="PANTHER" id="PTHR43591:SF24">
    <property type="entry name" value="2-METHOXY-6-POLYPRENYL-1,4-BENZOQUINOL METHYLASE, MITOCHONDRIAL"/>
    <property type="match status" value="1"/>
</dbReference>
<dbReference type="Pfam" id="PF08241">
    <property type="entry name" value="Methyltransf_11"/>
    <property type="match status" value="1"/>
</dbReference>
<dbReference type="AlphaFoldDB" id="A0A5P9K288"/>
<dbReference type="InterPro" id="IPR013216">
    <property type="entry name" value="Methyltransf_11"/>
</dbReference>
<dbReference type="RefSeq" id="WP_152587451.1">
    <property type="nucleotide sequence ID" value="NZ_CP045423.1"/>
</dbReference>
<organism evidence="2 3">
    <name type="scientific">Microvirga thermotolerans</name>
    <dbReference type="NCBI Taxonomy" id="2651334"/>
    <lineage>
        <taxon>Bacteria</taxon>
        <taxon>Pseudomonadati</taxon>
        <taxon>Pseudomonadota</taxon>
        <taxon>Alphaproteobacteria</taxon>
        <taxon>Hyphomicrobiales</taxon>
        <taxon>Methylobacteriaceae</taxon>
        <taxon>Microvirga</taxon>
    </lineage>
</organism>
<gene>
    <name evidence="2" type="ORF">GDR74_17225</name>
</gene>
<evidence type="ECO:0000313" key="2">
    <source>
        <dbReference type="EMBL" id="QFU17820.1"/>
    </source>
</evidence>
<keyword evidence="2" id="KW-0808">Transferase</keyword>
<evidence type="ECO:0000259" key="1">
    <source>
        <dbReference type="Pfam" id="PF08241"/>
    </source>
</evidence>
<dbReference type="Gene3D" id="3.40.50.150">
    <property type="entry name" value="Vaccinia Virus protein VP39"/>
    <property type="match status" value="1"/>
</dbReference>
<name>A0A5P9K288_9HYPH</name>
<accession>A0A5P9K288</accession>
<dbReference type="SUPFAM" id="SSF53335">
    <property type="entry name" value="S-adenosyl-L-methionine-dependent methyltransferases"/>
    <property type="match status" value="1"/>
</dbReference>
<protein>
    <submittedName>
        <fullName evidence="2">Methyltransferase domain-containing protein</fullName>
    </submittedName>
</protein>
<reference evidence="2 3" key="1">
    <citation type="submission" date="2019-10" db="EMBL/GenBank/DDBJ databases">
        <title>Isolation, Identification of Microvirga thermotolerans HR1, a novel thermophilic bacterium and Comparative Genomics of the genus Microvirga.</title>
        <authorList>
            <person name="Li J."/>
            <person name="Zhang W."/>
            <person name="Lin M."/>
            <person name="Wang J."/>
        </authorList>
    </citation>
    <scope>NUCLEOTIDE SEQUENCE [LARGE SCALE GENOMIC DNA]</scope>
    <source>
        <strain evidence="2 3">HR1</strain>
    </source>
</reference>
<sequence length="267" mass="28710">MPTGQPDLWGASDAYERYMGRWSRKVAPLFLAWVGAPPAARWIDIGCGTGVLTSAILAACEPKRVLGVDSAAPFLEAAKERIRDPRVAFVKGDALAIPEGDGAFGMAVSGLVLNFVPDKDAAIREMIRVVRPGGTVALYVWDYAGHMQAMRCFFDVATALDPAARDFDDGVKAPICRPGPLRDLFLGAGLTGVEVRAIDIPTAFESFEDYWAPFLGGTGSAPKYCMSLDEAARERLREAVRRRLPTGPDGEILLAARAWAVKGRVAG</sequence>
<dbReference type="EMBL" id="CP045423">
    <property type="protein sequence ID" value="QFU17820.1"/>
    <property type="molecule type" value="Genomic_DNA"/>
</dbReference>
<dbReference type="CDD" id="cd02440">
    <property type="entry name" value="AdoMet_MTases"/>
    <property type="match status" value="1"/>
</dbReference>
<dbReference type="KEGG" id="mico:GDR74_17225"/>
<keyword evidence="3" id="KW-1185">Reference proteome</keyword>
<dbReference type="InterPro" id="IPR029063">
    <property type="entry name" value="SAM-dependent_MTases_sf"/>
</dbReference>
<dbReference type="PANTHER" id="PTHR43591">
    <property type="entry name" value="METHYLTRANSFERASE"/>
    <property type="match status" value="1"/>
</dbReference>
<evidence type="ECO:0000313" key="3">
    <source>
        <dbReference type="Proteomes" id="UP000325614"/>
    </source>
</evidence>